<dbReference type="STRING" id="67386.AQI95_28715"/>
<sequence length="113" mass="12302">MRRITKARLKYCGLGAMTEDVLVLVSELVTNSILHSGTTEISLKVTLQEGRLRINVHDGIEGSIKPKQPNDSAESGRGLALVSALVQENGGEWGVSEDGTTVWCLLLAREERK</sequence>
<feature type="domain" description="Histidine kinase/HSP90-like ATPase" evidence="2">
    <location>
        <begin position="18"/>
        <end position="103"/>
    </location>
</feature>
<reference evidence="3 4" key="1">
    <citation type="submission" date="2015-10" db="EMBL/GenBank/DDBJ databases">
        <title>Draft genome sequence of Streptomyces yokosukanensis DSM 40224, type strain for the species Streptomyces yokosukanensis.</title>
        <authorList>
            <person name="Ruckert C."/>
            <person name="Winkler A."/>
            <person name="Kalinowski J."/>
            <person name="Kampfer P."/>
            <person name="Glaeser S."/>
        </authorList>
    </citation>
    <scope>NUCLEOTIDE SEQUENCE [LARGE SCALE GENOMIC DNA]</scope>
    <source>
        <strain evidence="3 4">DSM 40224</strain>
    </source>
</reference>
<dbReference type="PANTHER" id="PTHR35526:SF3">
    <property type="entry name" value="ANTI-SIGMA-F FACTOR RSBW"/>
    <property type="match status" value="1"/>
</dbReference>
<dbReference type="InterPro" id="IPR036890">
    <property type="entry name" value="HATPase_C_sf"/>
</dbReference>
<keyword evidence="4" id="KW-1185">Reference proteome</keyword>
<dbReference type="EMBL" id="LMWN01000040">
    <property type="protein sequence ID" value="KUN02065.1"/>
    <property type="molecule type" value="Genomic_DNA"/>
</dbReference>
<dbReference type="Proteomes" id="UP000053127">
    <property type="component" value="Unassembled WGS sequence"/>
</dbReference>
<dbReference type="GO" id="GO:0004674">
    <property type="term" value="F:protein serine/threonine kinase activity"/>
    <property type="evidence" value="ECO:0007669"/>
    <property type="project" value="UniProtKB-KW"/>
</dbReference>
<protein>
    <recommendedName>
        <fullName evidence="2">Histidine kinase/HSP90-like ATPase domain-containing protein</fullName>
    </recommendedName>
</protein>
<dbReference type="SUPFAM" id="SSF55874">
    <property type="entry name" value="ATPase domain of HSP90 chaperone/DNA topoisomerase II/histidine kinase"/>
    <property type="match status" value="1"/>
</dbReference>
<proteinExistence type="predicted"/>
<dbReference type="Gene3D" id="3.30.565.10">
    <property type="entry name" value="Histidine kinase-like ATPase, C-terminal domain"/>
    <property type="match status" value="1"/>
</dbReference>
<dbReference type="PANTHER" id="PTHR35526">
    <property type="entry name" value="ANTI-SIGMA-F FACTOR RSBW-RELATED"/>
    <property type="match status" value="1"/>
</dbReference>
<keyword evidence="1" id="KW-0723">Serine/threonine-protein kinase</keyword>
<dbReference type="InterPro" id="IPR003594">
    <property type="entry name" value="HATPase_dom"/>
</dbReference>
<keyword evidence="1" id="KW-0418">Kinase</keyword>
<name>A0A101NZB9_9ACTN</name>
<accession>A0A101NZB9</accession>
<dbReference type="AlphaFoldDB" id="A0A101NZB9"/>
<organism evidence="3 4">
    <name type="scientific">Streptomyces yokosukanensis</name>
    <dbReference type="NCBI Taxonomy" id="67386"/>
    <lineage>
        <taxon>Bacteria</taxon>
        <taxon>Bacillati</taxon>
        <taxon>Actinomycetota</taxon>
        <taxon>Actinomycetes</taxon>
        <taxon>Kitasatosporales</taxon>
        <taxon>Streptomycetaceae</taxon>
        <taxon>Streptomyces</taxon>
    </lineage>
</organism>
<gene>
    <name evidence="3" type="ORF">AQI95_28715</name>
</gene>
<dbReference type="InterPro" id="IPR050267">
    <property type="entry name" value="Anti-sigma-factor_SerPK"/>
</dbReference>
<comment type="caution">
    <text evidence="3">The sequence shown here is derived from an EMBL/GenBank/DDBJ whole genome shotgun (WGS) entry which is preliminary data.</text>
</comment>
<dbReference type="CDD" id="cd16936">
    <property type="entry name" value="HATPase_RsbW-like"/>
    <property type="match status" value="1"/>
</dbReference>
<keyword evidence="1" id="KW-0808">Transferase</keyword>
<evidence type="ECO:0000313" key="3">
    <source>
        <dbReference type="EMBL" id="KUN02065.1"/>
    </source>
</evidence>
<dbReference type="Pfam" id="PF13581">
    <property type="entry name" value="HATPase_c_2"/>
    <property type="match status" value="1"/>
</dbReference>
<evidence type="ECO:0000313" key="4">
    <source>
        <dbReference type="Proteomes" id="UP000053127"/>
    </source>
</evidence>
<dbReference type="OrthoDB" id="4166172at2"/>
<evidence type="ECO:0000259" key="2">
    <source>
        <dbReference type="Pfam" id="PF13581"/>
    </source>
</evidence>
<evidence type="ECO:0000256" key="1">
    <source>
        <dbReference type="ARBA" id="ARBA00022527"/>
    </source>
</evidence>